<dbReference type="InterPro" id="IPR036873">
    <property type="entry name" value="Rhodanese-like_dom_sf"/>
</dbReference>
<evidence type="ECO:0000259" key="2">
    <source>
        <dbReference type="PROSITE" id="PS50206"/>
    </source>
</evidence>
<accession>C6XIR1</accession>
<sequence length="147" mass="16154">MKPHRSKRFILAAITSVIASLTFMTATAETELISVEDAYEKSINGEVILVDIRTPQEWTRTGTPLSARLVTLQSERFLSTINALQAERPDASVALICRSGTRSTRAAQILEEAGIKHIYNVKEGVEGSPNGTSWISKGLPLDRFPLE</sequence>
<feature type="signal peptide" evidence="1">
    <location>
        <begin position="1"/>
        <end position="28"/>
    </location>
</feature>
<dbReference type="SMART" id="SM00450">
    <property type="entry name" value="RHOD"/>
    <property type="match status" value="1"/>
</dbReference>
<dbReference type="RefSeq" id="WP_015827156.1">
    <property type="nucleotide sequence ID" value="NC_012982.1"/>
</dbReference>
<evidence type="ECO:0000313" key="4">
    <source>
        <dbReference type="Proteomes" id="UP000002745"/>
    </source>
</evidence>
<dbReference type="Pfam" id="PF00581">
    <property type="entry name" value="Rhodanese"/>
    <property type="match status" value="1"/>
</dbReference>
<keyword evidence="4" id="KW-1185">Reference proteome</keyword>
<dbReference type="Gene3D" id="3.40.250.10">
    <property type="entry name" value="Rhodanese-like domain"/>
    <property type="match status" value="1"/>
</dbReference>
<organism evidence="3 4">
    <name type="scientific">Hirschia baltica (strain ATCC 49814 / DSM 5838 / IFAM 1418)</name>
    <dbReference type="NCBI Taxonomy" id="582402"/>
    <lineage>
        <taxon>Bacteria</taxon>
        <taxon>Pseudomonadati</taxon>
        <taxon>Pseudomonadota</taxon>
        <taxon>Alphaproteobacteria</taxon>
        <taxon>Hyphomonadales</taxon>
        <taxon>Hyphomonadaceae</taxon>
        <taxon>Hirschia</taxon>
    </lineage>
</organism>
<dbReference type="InterPro" id="IPR001763">
    <property type="entry name" value="Rhodanese-like_dom"/>
</dbReference>
<dbReference type="STRING" id="582402.Hbal_1314"/>
<keyword evidence="1" id="KW-0732">Signal</keyword>
<dbReference type="AlphaFoldDB" id="C6XIR1"/>
<dbReference type="KEGG" id="hba:Hbal_1314"/>
<dbReference type="OrthoDB" id="9812109at2"/>
<reference evidence="4" key="1">
    <citation type="journal article" date="2011" name="J. Bacteriol.">
        <title>Genome sequences of eight morphologically diverse alphaproteobacteria.</title>
        <authorList>
            <consortium name="US DOE Joint Genome Institute"/>
            <person name="Brown P.J."/>
            <person name="Kysela D.T."/>
            <person name="Buechlein A."/>
            <person name="Hemmerich C."/>
            <person name="Brun Y.V."/>
        </authorList>
    </citation>
    <scope>NUCLEOTIDE SEQUENCE [LARGE SCALE GENOMIC DNA]</scope>
    <source>
        <strain evidence="4">ATCC 49814 / DSM 5838 / IFAM 1418</strain>
    </source>
</reference>
<protein>
    <submittedName>
        <fullName evidence="3">Rhodanese domain protein</fullName>
    </submittedName>
</protein>
<dbReference type="InterPro" id="IPR050229">
    <property type="entry name" value="GlpE_sulfurtransferase"/>
</dbReference>
<feature type="chain" id="PRO_5002973908" evidence="1">
    <location>
        <begin position="29"/>
        <end position="147"/>
    </location>
</feature>
<dbReference type="PANTHER" id="PTHR43031:SF16">
    <property type="entry name" value="OXIDOREDUCTASE"/>
    <property type="match status" value="1"/>
</dbReference>
<dbReference type="PROSITE" id="PS50206">
    <property type="entry name" value="RHODANESE_3"/>
    <property type="match status" value="1"/>
</dbReference>
<dbReference type="SUPFAM" id="SSF52821">
    <property type="entry name" value="Rhodanese/Cell cycle control phosphatase"/>
    <property type="match status" value="1"/>
</dbReference>
<evidence type="ECO:0000256" key="1">
    <source>
        <dbReference type="SAM" id="SignalP"/>
    </source>
</evidence>
<dbReference type="Proteomes" id="UP000002745">
    <property type="component" value="Chromosome"/>
</dbReference>
<name>C6XIR1_HIRBI</name>
<dbReference type="HOGENOM" id="CLU_089574_10_2_5"/>
<dbReference type="EMBL" id="CP001678">
    <property type="protein sequence ID" value="ACT59006.1"/>
    <property type="molecule type" value="Genomic_DNA"/>
</dbReference>
<evidence type="ECO:0000313" key="3">
    <source>
        <dbReference type="EMBL" id="ACT59006.1"/>
    </source>
</evidence>
<dbReference type="eggNOG" id="COG0607">
    <property type="taxonomic scope" value="Bacteria"/>
</dbReference>
<dbReference type="PANTHER" id="PTHR43031">
    <property type="entry name" value="FAD-DEPENDENT OXIDOREDUCTASE"/>
    <property type="match status" value="1"/>
</dbReference>
<gene>
    <name evidence="3" type="ordered locus">Hbal_1314</name>
</gene>
<proteinExistence type="predicted"/>
<feature type="domain" description="Rhodanese" evidence="2">
    <location>
        <begin position="43"/>
        <end position="143"/>
    </location>
</feature>